<dbReference type="EMBL" id="CAJVCH010544819">
    <property type="protein sequence ID" value="CAG7827778.1"/>
    <property type="molecule type" value="Genomic_DNA"/>
</dbReference>
<accession>A0A8J2L9G8</accession>
<sequence>MDKSHWLDLACECNREFRLGVDYILFSMASIPVCLIHGRHFLMIMEQEFFSRRRLSSTERYLLLWQLFYLWVPTKGVRP</sequence>
<gene>
    <name evidence="2" type="ORF">AFUS01_LOCUS37741</name>
</gene>
<name>A0A8J2L9G8_9HEXA</name>
<keyword evidence="1" id="KW-1133">Transmembrane helix</keyword>
<dbReference type="Proteomes" id="UP000708208">
    <property type="component" value="Unassembled WGS sequence"/>
</dbReference>
<reference evidence="2" key="1">
    <citation type="submission" date="2021-06" db="EMBL/GenBank/DDBJ databases">
        <authorList>
            <person name="Hodson N. C."/>
            <person name="Mongue J. A."/>
            <person name="Jaron S. K."/>
        </authorList>
    </citation>
    <scope>NUCLEOTIDE SEQUENCE</scope>
</reference>
<keyword evidence="1" id="KW-0812">Transmembrane</keyword>
<proteinExistence type="predicted"/>
<comment type="caution">
    <text evidence="2">The sequence shown here is derived from an EMBL/GenBank/DDBJ whole genome shotgun (WGS) entry which is preliminary data.</text>
</comment>
<keyword evidence="3" id="KW-1185">Reference proteome</keyword>
<organism evidence="2 3">
    <name type="scientific">Allacma fusca</name>
    <dbReference type="NCBI Taxonomy" id="39272"/>
    <lineage>
        <taxon>Eukaryota</taxon>
        <taxon>Metazoa</taxon>
        <taxon>Ecdysozoa</taxon>
        <taxon>Arthropoda</taxon>
        <taxon>Hexapoda</taxon>
        <taxon>Collembola</taxon>
        <taxon>Symphypleona</taxon>
        <taxon>Sminthuridae</taxon>
        <taxon>Allacma</taxon>
    </lineage>
</organism>
<feature type="transmembrane region" description="Helical" evidence="1">
    <location>
        <begin position="23"/>
        <end position="44"/>
    </location>
</feature>
<protein>
    <submittedName>
        <fullName evidence="2">Uncharacterized protein</fullName>
    </submittedName>
</protein>
<evidence type="ECO:0000256" key="1">
    <source>
        <dbReference type="SAM" id="Phobius"/>
    </source>
</evidence>
<keyword evidence="1" id="KW-0472">Membrane</keyword>
<dbReference type="AlphaFoldDB" id="A0A8J2L9G8"/>
<evidence type="ECO:0000313" key="3">
    <source>
        <dbReference type="Proteomes" id="UP000708208"/>
    </source>
</evidence>
<evidence type="ECO:0000313" key="2">
    <source>
        <dbReference type="EMBL" id="CAG7827778.1"/>
    </source>
</evidence>